<evidence type="ECO:0000313" key="15">
    <source>
        <dbReference type="Proteomes" id="UP001596137"/>
    </source>
</evidence>
<dbReference type="PROSITE" id="PS51198">
    <property type="entry name" value="UVRD_HELICASE_ATP_BIND"/>
    <property type="match status" value="1"/>
</dbReference>
<dbReference type="EC" id="5.6.2.4" evidence="8"/>
<dbReference type="InterPro" id="IPR014017">
    <property type="entry name" value="DNA_helicase_UvrD-like_C"/>
</dbReference>
<proteinExistence type="inferred from homology"/>
<evidence type="ECO:0000256" key="6">
    <source>
        <dbReference type="ARBA" id="ARBA00023235"/>
    </source>
</evidence>
<feature type="binding site" evidence="10">
    <location>
        <begin position="259"/>
        <end position="266"/>
    </location>
    <ligand>
        <name>ATP</name>
        <dbReference type="ChEBI" id="CHEBI:30616"/>
    </ligand>
</feature>
<name>A0ABW1NTT4_9ACTN</name>
<reference evidence="15" key="1">
    <citation type="journal article" date="2019" name="Int. J. Syst. Evol. Microbiol.">
        <title>The Global Catalogue of Microorganisms (GCM) 10K type strain sequencing project: providing services to taxonomists for standard genome sequencing and annotation.</title>
        <authorList>
            <consortium name="The Broad Institute Genomics Platform"/>
            <consortium name="The Broad Institute Genome Sequencing Center for Infectious Disease"/>
            <person name="Wu L."/>
            <person name="Ma J."/>
        </authorList>
    </citation>
    <scope>NUCLEOTIDE SEQUENCE [LARGE SCALE GENOMIC DNA]</scope>
    <source>
        <strain evidence="15">JCM 30346</strain>
    </source>
</reference>
<evidence type="ECO:0000256" key="1">
    <source>
        <dbReference type="ARBA" id="ARBA00009922"/>
    </source>
</evidence>
<dbReference type="PROSITE" id="PS50965">
    <property type="entry name" value="NERD"/>
    <property type="match status" value="1"/>
</dbReference>
<keyword evidence="6" id="KW-0413">Isomerase</keyword>
<dbReference type="SUPFAM" id="SSF52540">
    <property type="entry name" value="P-loop containing nucleoside triphosphate hydrolases"/>
    <property type="match status" value="1"/>
</dbReference>
<sequence>MVAGGSARASARLAREHAVELLRRYREAYRLAGRYEAAAEAERKVAASLFTLTARGWRLLVDRHWPGTRVANVDMILVGPGGVFVIDVKTWRPAPSVSGEHLMAGTECRDGEVAKTLAMTGAAERVLASLGMSPIALRPVMIFTGHRLDTALGRVRLLGDREALPALLAEPARLTAPMVKVVAAQLEEAYPAYETPALPAVEPDVPAPPADALFDVAEVEDAVLRSVLAAPIERWMTFLHPEQAAMARRDWNGPARISGPAGTGKTVVGLHRAAYLAERGGRLLYVTFARNLPRVQGHLFQRMSPGAAGRVEFSSLYGWARAFLAERGLASSLSAERAETAFSLAWLRAGKDSSLTDVEPSPAYWKEEIDYVIKGRGVASIEEYRTVPRHGRRTALRPGQREAAWLLYEEYELARAERGVHDFNDVLAMALAEARARPVPPRYTTVIVDEVQDLTLIAMKLLYALVGDVPNGLLLIGDGQQAVYPGGFRLADAEIMVRGRGGVLRTNYRNAAPIITAALEVISADPYDDLEGTRPDGHREVDTTYHDGRVVRAVAPDATEHDRLLVEALRGLTAPGPRPGDEPPGRRGEHGPAGEHGAAGGHGPLADAALLCPTLRRLEHYHRMLTRAGVPVVRLESYDGRPVEAVKLGTYRRAKGLEFKYVFLPHHDTAVPGARAGNAADGERSEIARRQLFVAMSRARDLLWLGSVRPHC</sequence>
<comment type="catalytic activity">
    <reaction evidence="7">
        <text>Couples ATP hydrolysis with the unwinding of duplex DNA by translocating in the 3'-5' direction.</text>
        <dbReference type="EC" id="5.6.2.4"/>
    </reaction>
</comment>
<feature type="domain" description="UvrD-like helicase ATP-binding" evidence="13">
    <location>
        <begin position="238"/>
        <end position="524"/>
    </location>
</feature>
<evidence type="ECO:0000259" key="13">
    <source>
        <dbReference type="PROSITE" id="PS51198"/>
    </source>
</evidence>
<dbReference type="InterPro" id="IPR014016">
    <property type="entry name" value="UvrD-like_ATP-bd"/>
</dbReference>
<evidence type="ECO:0000313" key="14">
    <source>
        <dbReference type="EMBL" id="MFC6086177.1"/>
    </source>
</evidence>
<dbReference type="Gene3D" id="1.10.10.160">
    <property type="match status" value="1"/>
</dbReference>
<dbReference type="InterPro" id="IPR000212">
    <property type="entry name" value="DNA_helicase_UvrD/REP"/>
</dbReference>
<evidence type="ECO:0000256" key="3">
    <source>
        <dbReference type="ARBA" id="ARBA00022801"/>
    </source>
</evidence>
<dbReference type="InterPro" id="IPR027417">
    <property type="entry name" value="P-loop_NTPase"/>
</dbReference>
<dbReference type="RefSeq" id="WP_380761101.1">
    <property type="nucleotide sequence ID" value="NZ_JBHSRF010000079.1"/>
</dbReference>
<evidence type="ECO:0000256" key="2">
    <source>
        <dbReference type="ARBA" id="ARBA00022741"/>
    </source>
</evidence>
<evidence type="ECO:0000256" key="8">
    <source>
        <dbReference type="ARBA" id="ARBA00034808"/>
    </source>
</evidence>
<dbReference type="Gene3D" id="3.40.50.300">
    <property type="entry name" value="P-loop containing nucleotide triphosphate hydrolases"/>
    <property type="match status" value="2"/>
</dbReference>
<dbReference type="Pfam" id="PF08378">
    <property type="entry name" value="NERD"/>
    <property type="match status" value="1"/>
</dbReference>
<evidence type="ECO:0000256" key="11">
    <source>
        <dbReference type="SAM" id="MobiDB-lite"/>
    </source>
</evidence>
<evidence type="ECO:0000259" key="12">
    <source>
        <dbReference type="PROSITE" id="PS50965"/>
    </source>
</evidence>
<dbReference type="PANTHER" id="PTHR11070">
    <property type="entry name" value="UVRD / RECB / PCRA DNA HELICASE FAMILY MEMBER"/>
    <property type="match status" value="1"/>
</dbReference>
<dbReference type="PANTHER" id="PTHR11070:SF45">
    <property type="entry name" value="DNA 3'-5' HELICASE"/>
    <property type="match status" value="1"/>
</dbReference>
<accession>A0ABW1NTT4</accession>
<evidence type="ECO:0000256" key="9">
    <source>
        <dbReference type="ARBA" id="ARBA00048988"/>
    </source>
</evidence>
<feature type="domain" description="NERD" evidence="12">
    <location>
        <begin position="37"/>
        <end position="150"/>
    </location>
</feature>
<dbReference type="EMBL" id="JBHSRF010000079">
    <property type="protein sequence ID" value="MFC6086177.1"/>
    <property type="molecule type" value="Genomic_DNA"/>
</dbReference>
<keyword evidence="3 10" id="KW-0378">Hydrolase</keyword>
<keyword evidence="5 10" id="KW-0067">ATP-binding</keyword>
<dbReference type="Pfam" id="PF00580">
    <property type="entry name" value="UvrD-helicase"/>
    <property type="match status" value="1"/>
</dbReference>
<keyword evidence="4 10" id="KW-0347">Helicase</keyword>
<gene>
    <name evidence="14" type="ORF">ACFP1K_33765</name>
</gene>
<organism evidence="14 15">
    <name type="scientific">Sphaerisporangium aureirubrum</name>
    <dbReference type="NCBI Taxonomy" id="1544736"/>
    <lineage>
        <taxon>Bacteria</taxon>
        <taxon>Bacillati</taxon>
        <taxon>Actinomycetota</taxon>
        <taxon>Actinomycetes</taxon>
        <taxon>Streptosporangiales</taxon>
        <taxon>Streptosporangiaceae</taxon>
        <taxon>Sphaerisporangium</taxon>
    </lineage>
</organism>
<keyword evidence="15" id="KW-1185">Reference proteome</keyword>
<dbReference type="InterPro" id="IPR011528">
    <property type="entry name" value="NERD"/>
</dbReference>
<comment type="similarity">
    <text evidence="1">Belongs to the helicase family. UvrD subfamily.</text>
</comment>
<protein>
    <recommendedName>
        <fullName evidence="8">DNA 3'-5' helicase</fullName>
        <ecNumber evidence="8">5.6.2.4</ecNumber>
    </recommendedName>
</protein>
<evidence type="ECO:0000256" key="4">
    <source>
        <dbReference type="ARBA" id="ARBA00022806"/>
    </source>
</evidence>
<evidence type="ECO:0000256" key="10">
    <source>
        <dbReference type="PROSITE-ProRule" id="PRU00560"/>
    </source>
</evidence>
<evidence type="ECO:0000256" key="7">
    <source>
        <dbReference type="ARBA" id="ARBA00034617"/>
    </source>
</evidence>
<comment type="catalytic activity">
    <reaction evidence="9">
        <text>ATP + H2O = ADP + phosphate + H(+)</text>
        <dbReference type="Rhea" id="RHEA:13065"/>
        <dbReference type="ChEBI" id="CHEBI:15377"/>
        <dbReference type="ChEBI" id="CHEBI:15378"/>
        <dbReference type="ChEBI" id="CHEBI:30616"/>
        <dbReference type="ChEBI" id="CHEBI:43474"/>
        <dbReference type="ChEBI" id="CHEBI:456216"/>
        <dbReference type="EC" id="5.6.2.4"/>
    </reaction>
</comment>
<feature type="compositionally biased region" description="Basic and acidic residues" evidence="11">
    <location>
        <begin position="579"/>
        <end position="593"/>
    </location>
</feature>
<keyword evidence="2 10" id="KW-0547">Nucleotide-binding</keyword>
<dbReference type="InterPro" id="IPR013986">
    <property type="entry name" value="DExx_box_DNA_helicase_dom_sf"/>
</dbReference>
<feature type="region of interest" description="Disordered" evidence="11">
    <location>
        <begin position="569"/>
        <end position="602"/>
    </location>
</feature>
<comment type="caution">
    <text evidence="14">The sequence shown here is derived from an EMBL/GenBank/DDBJ whole genome shotgun (WGS) entry which is preliminary data.</text>
</comment>
<dbReference type="Proteomes" id="UP001596137">
    <property type="component" value="Unassembled WGS sequence"/>
</dbReference>
<dbReference type="Pfam" id="PF13361">
    <property type="entry name" value="UvrD_C"/>
    <property type="match status" value="1"/>
</dbReference>
<evidence type="ECO:0000256" key="5">
    <source>
        <dbReference type="ARBA" id="ARBA00022840"/>
    </source>
</evidence>